<dbReference type="InterPro" id="IPR036909">
    <property type="entry name" value="Cyt_c-like_dom_sf"/>
</dbReference>
<evidence type="ECO:0000313" key="2">
    <source>
        <dbReference type="Proteomes" id="UP000760545"/>
    </source>
</evidence>
<keyword evidence="2" id="KW-1185">Reference proteome</keyword>
<dbReference type="RefSeq" id="WP_167920366.1">
    <property type="nucleotide sequence ID" value="NZ_JAAVJS010000541.1"/>
</dbReference>
<protein>
    <submittedName>
        <fullName evidence="1">Cbb3-type cytochrome c oxidase subunit II</fullName>
    </submittedName>
</protein>
<sequence length="110" mass="12482">IMPGYKWLITDEHDRSSTEAKMEAMVKLGVPYTEAEIANAQALMDEQATKIQENLYNDPDFVATYEADKKYAEENGLDFIEMKDREIVALIAYIQRLGTDIKVVNSTTSN</sequence>
<evidence type="ECO:0000313" key="1">
    <source>
        <dbReference type="EMBL" id="NJX17361.1"/>
    </source>
</evidence>
<dbReference type="Proteomes" id="UP000760545">
    <property type="component" value="Unassembled WGS sequence"/>
</dbReference>
<name>A0ABX1DJ45_9FLAO</name>
<dbReference type="InterPro" id="IPR003468">
    <property type="entry name" value="Cyt_c_oxidase_monohaem-su/FixO"/>
</dbReference>
<dbReference type="EMBL" id="JAAVJS010000541">
    <property type="protein sequence ID" value="NJX17361.1"/>
    <property type="molecule type" value="Genomic_DNA"/>
</dbReference>
<accession>A0ABX1DJ45</accession>
<organism evidence="1 2">
    <name type="scientific">Tamlana crocina</name>
    <dbReference type="NCBI Taxonomy" id="393006"/>
    <lineage>
        <taxon>Bacteria</taxon>
        <taxon>Pseudomonadati</taxon>
        <taxon>Bacteroidota</taxon>
        <taxon>Flavobacteriia</taxon>
        <taxon>Flavobacteriales</taxon>
        <taxon>Flavobacteriaceae</taxon>
        <taxon>Tamlana</taxon>
    </lineage>
</organism>
<reference evidence="1 2" key="1">
    <citation type="submission" date="2020-03" db="EMBL/GenBank/DDBJ databases">
        <title>Tamlana sp. nov, isolated from XXX.</title>
        <authorList>
            <person name="Cao W.R."/>
        </authorList>
    </citation>
    <scope>NUCLEOTIDE SEQUENCE [LARGE SCALE GENOMIC DNA]</scope>
    <source>
        <strain evidence="1 2">HST1-43</strain>
    </source>
</reference>
<gene>
    <name evidence="1" type="ORF">HC176_17965</name>
</gene>
<proteinExistence type="predicted"/>
<comment type="caution">
    <text evidence="1">The sequence shown here is derived from an EMBL/GenBank/DDBJ whole genome shotgun (WGS) entry which is preliminary data.</text>
</comment>
<dbReference type="Pfam" id="PF02433">
    <property type="entry name" value="FixO"/>
    <property type="match status" value="1"/>
</dbReference>
<feature type="non-terminal residue" evidence="1">
    <location>
        <position position="1"/>
    </location>
</feature>
<dbReference type="Gene3D" id="1.10.760.10">
    <property type="entry name" value="Cytochrome c-like domain"/>
    <property type="match status" value="1"/>
</dbReference>